<organism evidence="2 3">
    <name type="scientific">Melghirimyces profundicolus</name>
    <dbReference type="NCBI Taxonomy" id="1242148"/>
    <lineage>
        <taxon>Bacteria</taxon>
        <taxon>Bacillati</taxon>
        <taxon>Bacillota</taxon>
        <taxon>Bacilli</taxon>
        <taxon>Bacillales</taxon>
        <taxon>Thermoactinomycetaceae</taxon>
        <taxon>Melghirimyces</taxon>
    </lineage>
</organism>
<dbReference type="InterPro" id="IPR000905">
    <property type="entry name" value="Gcp-like_dom"/>
</dbReference>
<dbReference type="PANTHER" id="PTHR11735">
    <property type="entry name" value="TRNA N6-ADENOSINE THREONYLCARBAMOYLTRANSFERASE"/>
    <property type="match status" value="1"/>
</dbReference>
<dbReference type="GO" id="GO:0002949">
    <property type="term" value="P:tRNA threonylcarbamoyladenosine modification"/>
    <property type="evidence" value="ECO:0007669"/>
    <property type="project" value="InterPro"/>
</dbReference>
<dbReference type="AlphaFoldDB" id="A0A2T6BRZ4"/>
<name>A0A2T6BRZ4_9BACL</name>
<dbReference type="GO" id="GO:0005829">
    <property type="term" value="C:cytosol"/>
    <property type="evidence" value="ECO:0007669"/>
    <property type="project" value="TreeGrafter"/>
</dbReference>
<dbReference type="InterPro" id="IPR022496">
    <property type="entry name" value="T6A_TsaB"/>
</dbReference>
<dbReference type="OrthoDB" id="9784166at2"/>
<keyword evidence="3" id="KW-1185">Reference proteome</keyword>
<accession>A0A2T6BRZ4</accession>
<feature type="domain" description="Gcp-like" evidence="1">
    <location>
        <begin position="29"/>
        <end position="170"/>
    </location>
</feature>
<evidence type="ECO:0000313" key="3">
    <source>
        <dbReference type="Proteomes" id="UP000244240"/>
    </source>
</evidence>
<evidence type="ECO:0000259" key="1">
    <source>
        <dbReference type="Pfam" id="PF00814"/>
    </source>
</evidence>
<dbReference type="Pfam" id="PF00814">
    <property type="entry name" value="TsaD"/>
    <property type="match status" value="1"/>
</dbReference>
<dbReference type="NCBIfam" id="TIGR03725">
    <property type="entry name" value="T6A_YeaZ"/>
    <property type="match status" value="1"/>
</dbReference>
<dbReference type="EMBL" id="QBKR01000014">
    <property type="protein sequence ID" value="PTX58848.1"/>
    <property type="molecule type" value="Genomic_DNA"/>
</dbReference>
<reference evidence="2 3" key="1">
    <citation type="submission" date="2018-04" db="EMBL/GenBank/DDBJ databases">
        <title>Genomic Encyclopedia of Archaeal and Bacterial Type Strains, Phase II (KMG-II): from individual species to whole genera.</title>
        <authorList>
            <person name="Goeker M."/>
        </authorList>
    </citation>
    <scope>NUCLEOTIDE SEQUENCE [LARGE SCALE GENOMIC DNA]</scope>
    <source>
        <strain evidence="2 3">DSM 45787</strain>
    </source>
</reference>
<dbReference type="InterPro" id="IPR043129">
    <property type="entry name" value="ATPase_NBD"/>
</dbReference>
<evidence type="ECO:0000313" key="2">
    <source>
        <dbReference type="EMBL" id="PTX58848.1"/>
    </source>
</evidence>
<gene>
    <name evidence="2" type="ORF">C8P63_11418</name>
</gene>
<dbReference type="Proteomes" id="UP000244240">
    <property type="component" value="Unassembled WGS sequence"/>
</dbReference>
<dbReference type="SUPFAM" id="SSF53067">
    <property type="entry name" value="Actin-like ATPase domain"/>
    <property type="match status" value="2"/>
</dbReference>
<dbReference type="RefSeq" id="WP_108024007.1">
    <property type="nucleotide sequence ID" value="NZ_QBKR01000014.1"/>
</dbReference>
<proteinExistence type="predicted"/>
<dbReference type="CDD" id="cd24032">
    <property type="entry name" value="ASKHA_NBD_TsaB"/>
    <property type="match status" value="1"/>
</dbReference>
<dbReference type="Gene3D" id="3.30.420.40">
    <property type="match status" value="2"/>
</dbReference>
<protein>
    <submittedName>
        <fullName evidence="2">tRNA threonylcarbamoyladenosine biosynthesis protein TsaB</fullName>
    </submittedName>
</protein>
<sequence>MKLLAIDTSTLVLGVAVLENRRVLGEVTTNLHKNHSVRLMPTVNGLMKELELSPDDLDAVAVAAGPGSYTGIRIGFTTAKTLAWSRGIPLVPVSSLSALAMNGSRYPGKVVPLFDARRNRVYTGLFKGEGGRVSAVKKERVMDIGAWLEEVSEEGPLLFLGEDVSRYRETISGALGERAEFGTLRENVVSAAHLGTLAFSCLERGDRGRTDAVPNYLQLTEAEAKWLSRNGGSAGGVSEA</sequence>
<dbReference type="PANTHER" id="PTHR11735:SF11">
    <property type="entry name" value="TRNA THREONYLCARBAMOYLADENOSINE BIOSYNTHESIS PROTEIN TSAB"/>
    <property type="match status" value="1"/>
</dbReference>
<comment type="caution">
    <text evidence="2">The sequence shown here is derived from an EMBL/GenBank/DDBJ whole genome shotgun (WGS) entry which is preliminary data.</text>
</comment>